<dbReference type="PANTHER" id="PTHR10196:SF69">
    <property type="entry name" value="GLYCEROL KINASE"/>
    <property type="match status" value="1"/>
</dbReference>
<keyword evidence="11" id="KW-1185">Reference proteome</keyword>
<dbReference type="GO" id="GO:0005524">
    <property type="term" value="F:ATP binding"/>
    <property type="evidence" value="ECO:0007669"/>
    <property type="project" value="UniProtKB-KW"/>
</dbReference>
<evidence type="ECO:0000256" key="2">
    <source>
        <dbReference type="ARBA" id="ARBA00022679"/>
    </source>
</evidence>
<sequence length="474" mass="49539">MILALDQGTTSTRALIAGEDGRLTPVLNREHRQIYPRPGWVEHDPEELIAHLAACIEASLPHAPRAIGIDNQGESCLAWDAGTGRALTPVIVWQDARTEETCARLKADGAEDLSLARAGLPLDPYFSASKLGWVLRHVPEAAALARGGRLRLGTTDAFFLDRLAGTFATDVTTASRTGLMNLQTLSWDADLCALHGVPAEALPPIRSTTGDFGAIRGIPVTASVTDQQAALYGHGCRAAGDGKITFGTGAFALMLTGGLDRSRAGCLPTVAWQLRGEPPVYALDGGVYAASSAVNWARGLGLFSGWDQINGFARDSAIDAGLAFVPALAGLACPHWNRRARGAWLGMGLETSPADLMQALLEGVAFRMAEVIEAMGAPAGHALSIDGGMTRNPWFCQTLADTLQRPLTIAAEPELTAAGTAALAAQGAGLELAPPPVGHRIAPRPVPGAARRARFAAARHAVEGFAQAATPDGT</sequence>
<name>A0A4S3MQY7_9RHOB</name>
<keyword evidence="5" id="KW-0067">ATP-binding</keyword>
<dbReference type="GO" id="GO:0004370">
    <property type="term" value="F:glycerol kinase activity"/>
    <property type="evidence" value="ECO:0007669"/>
    <property type="project" value="TreeGrafter"/>
</dbReference>
<dbReference type="GO" id="GO:0019563">
    <property type="term" value="P:glycerol catabolic process"/>
    <property type="evidence" value="ECO:0007669"/>
    <property type="project" value="TreeGrafter"/>
</dbReference>
<dbReference type="InterPro" id="IPR018483">
    <property type="entry name" value="Carb_kinase_FGGY_CS"/>
</dbReference>
<keyword evidence="3" id="KW-0547">Nucleotide-binding</keyword>
<feature type="domain" description="Carbohydrate kinase FGGY N-terminal" evidence="8">
    <location>
        <begin position="1"/>
        <end position="231"/>
    </location>
</feature>
<evidence type="ECO:0000313" key="10">
    <source>
        <dbReference type="EMBL" id="THD84514.1"/>
    </source>
</evidence>
<evidence type="ECO:0000259" key="8">
    <source>
        <dbReference type="Pfam" id="PF00370"/>
    </source>
</evidence>
<evidence type="ECO:0000256" key="4">
    <source>
        <dbReference type="ARBA" id="ARBA00022777"/>
    </source>
</evidence>
<dbReference type="AlphaFoldDB" id="A0A4S3MQY7"/>
<comment type="similarity">
    <text evidence="1 7">Belongs to the FGGY kinase family.</text>
</comment>
<dbReference type="GO" id="GO:0005829">
    <property type="term" value="C:cytosol"/>
    <property type="evidence" value="ECO:0007669"/>
    <property type="project" value="TreeGrafter"/>
</dbReference>
<reference evidence="10 11" key="1">
    <citation type="submission" date="2019-04" db="EMBL/GenBank/DDBJ databases">
        <title>Draft genome sequence of Gemmobacter aestuarii sp. nov.</title>
        <authorList>
            <person name="Hameed A."/>
            <person name="Lin S.-Y."/>
            <person name="Shahina M."/>
            <person name="Lai W.-A."/>
            <person name="Young C.-C."/>
        </authorList>
    </citation>
    <scope>NUCLEOTIDE SEQUENCE [LARGE SCALE GENOMIC DNA]</scope>
    <source>
        <strain evidence="10 11">CC-PW-75</strain>
    </source>
</reference>
<dbReference type="OrthoDB" id="9805576at2"/>
<dbReference type="InterPro" id="IPR043129">
    <property type="entry name" value="ATPase_NBD"/>
</dbReference>
<evidence type="ECO:0000256" key="7">
    <source>
        <dbReference type="RuleBase" id="RU003733"/>
    </source>
</evidence>
<accession>A0A4S3MQY7</accession>
<dbReference type="InterPro" id="IPR000577">
    <property type="entry name" value="Carb_kinase_FGGY"/>
</dbReference>
<dbReference type="PANTHER" id="PTHR10196">
    <property type="entry name" value="SUGAR KINASE"/>
    <property type="match status" value="1"/>
</dbReference>
<gene>
    <name evidence="10" type="ORF">E7811_01855</name>
</gene>
<protein>
    <recommendedName>
        <fullName evidence="6">ATP:glycerol 3-phosphotransferase</fullName>
    </recommendedName>
</protein>
<dbReference type="InterPro" id="IPR018484">
    <property type="entry name" value="FGGY_N"/>
</dbReference>
<evidence type="ECO:0000259" key="9">
    <source>
        <dbReference type="Pfam" id="PF02782"/>
    </source>
</evidence>
<dbReference type="Pfam" id="PF02782">
    <property type="entry name" value="FGGY_C"/>
    <property type="match status" value="1"/>
</dbReference>
<dbReference type="Pfam" id="PF00370">
    <property type="entry name" value="FGGY_N"/>
    <property type="match status" value="1"/>
</dbReference>
<comment type="caution">
    <text evidence="10">The sequence shown here is derived from an EMBL/GenBank/DDBJ whole genome shotgun (WGS) entry which is preliminary data.</text>
</comment>
<dbReference type="InterPro" id="IPR018485">
    <property type="entry name" value="FGGY_C"/>
</dbReference>
<dbReference type="Gene3D" id="3.30.420.40">
    <property type="match status" value="2"/>
</dbReference>
<evidence type="ECO:0000256" key="3">
    <source>
        <dbReference type="ARBA" id="ARBA00022741"/>
    </source>
</evidence>
<dbReference type="PIRSF" id="PIRSF000538">
    <property type="entry name" value="GlpK"/>
    <property type="match status" value="1"/>
</dbReference>
<dbReference type="Proteomes" id="UP000309450">
    <property type="component" value="Unassembled WGS sequence"/>
</dbReference>
<evidence type="ECO:0000256" key="1">
    <source>
        <dbReference type="ARBA" id="ARBA00009156"/>
    </source>
</evidence>
<proteinExistence type="inferred from homology"/>
<keyword evidence="2 7" id="KW-0808">Transferase</keyword>
<evidence type="ECO:0000313" key="11">
    <source>
        <dbReference type="Proteomes" id="UP000309450"/>
    </source>
</evidence>
<dbReference type="PROSITE" id="PS00445">
    <property type="entry name" value="FGGY_KINASES_2"/>
    <property type="match status" value="1"/>
</dbReference>
<dbReference type="EMBL" id="SSND01000001">
    <property type="protein sequence ID" value="THD84514.1"/>
    <property type="molecule type" value="Genomic_DNA"/>
</dbReference>
<dbReference type="SUPFAM" id="SSF53067">
    <property type="entry name" value="Actin-like ATPase domain"/>
    <property type="match status" value="2"/>
</dbReference>
<evidence type="ECO:0000256" key="5">
    <source>
        <dbReference type="ARBA" id="ARBA00022840"/>
    </source>
</evidence>
<evidence type="ECO:0000256" key="6">
    <source>
        <dbReference type="ARBA" id="ARBA00043149"/>
    </source>
</evidence>
<feature type="domain" description="Carbohydrate kinase FGGY C-terminal" evidence="9">
    <location>
        <begin position="243"/>
        <end position="425"/>
    </location>
</feature>
<dbReference type="RefSeq" id="WP_136392895.1">
    <property type="nucleotide sequence ID" value="NZ_SSND01000001.1"/>
</dbReference>
<organism evidence="10 11">
    <name type="scientific">Aliigemmobacter aestuarii</name>
    <dbReference type="NCBI Taxonomy" id="1445661"/>
    <lineage>
        <taxon>Bacteria</taxon>
        <taxon>Pseudomonadati</taxon>
        <taxon>Pseudomonadota</taxon>
        <taxon>Alphaproteobacteria</taxon>
        <taxon>Rhodobacterales</taxon>
        <taxon>Paracoccaceae</taxon>
        <taxon>Aliigemmobacter</taxon>
    </lineage>
</organism>
<keyword evidence="4 7" id="KW-0418">Kinase</keyword>